<dbReference type="SUPFAM" id="SSF51735">
    <property type="entry name" value="NAD(P)-binding Rossmann-fold domains"/>
    <property type="match status" value="1"/>
</dbReference>
<keyword evidence="4 7" id="KW-0560">Oxidoreductase</keyword>
<dbReference type="Gene3D" id="3.40.50.10860">
    <property type="entry name" value="Leucine Dehydrogenase, chain A, domain 1"/>
    <property type="match status" value="1"/>
</dbReference>
<keyword evidence="3 7" id="KW-0521">NADP</keyword>
<evidence type="ECO:0000256" key="4">
    <source>
        <dbReference type="ARBA" id="ARBA00023002"/>
    </source>
</evidence>
<feature type="active site" description="Proton acceptor" evidence="7">
    <location>
        <position position="74"/>
    </location>
</feature>
<dbReference type="EC" id="1.1.1.25" evidence="2 7"/>
<evidence type="ECO:0000259" key="9">
    <source>
        <dbReference type="Pfam" id="PF08501"/>
    </source>
</evidence>
<dbReference type="EMBL" id="JAQQKW010000001">
    <property type="protein sequence ID" value="MDC7692996.1"/>
    <property type="molecule type" value="Genomic_DNA"/>
</dbReference>
<feature type="binding site" evidence="7">
    <location>
        <position position="95"/>
    </location>
    <ligand>
        <name>shikimate</name>
        <dbReference type="ChEBI" id="CHEBI:36208"/>
    </ligand>
</feature>
<feature type="binding site" evidence="7">
    <location>
        <begin position="137"/>
        <end position="141"/>
    </location>
    <ligand>
        <name>NADP(+)</name>
        <dbReference type="ChEBI" id="CHEBI:58349"/>
    </ligand>
</feature>
<comment type="function">
    <text evidence="7">Involved in the biosynthesis of the chorismate, which leads to the biosynthesis of aromatic amino acids. Catalyzes the reversible NADPH linked reduction of 3-dehydroshikimate (DHSA) to yield shikimate (SA).</text>
</comment>
<evidence type="ECO:0000259" key="8">
    <source>
        <dbReference type="Pfam" id="PF01488"/>
    </source>
</evidence>
<dbReference type="RefSeq" id="WP_272739769.1">
    <property type="nucleotide sequence ID" value="NZ_JAQQKW010000001.1"/>
</dbReference>
<feature type="domain" description="Quinate/shikimate 5-dehydrogenase/glutamyl-tRNA reductase" evidence="8">
    <location>
        <begin position="127"/>
        <end position="201"/>
    </location>
</feature>
<feature type="binding site" evidence="7">
    <location>
        <position position="111"/>
    </location>
    <ligand>
        <name>shikimate</name>
        <dbReference type="ChEBI" id="CHEBI:36208"/>
    </ligand>
</feature>
<dbReference type="InterPro" id="IPR006151">
    <property type="entry name" value="Shikm_DH/Glu-tRNA_Rdtase"/>
</dbReference>
<comment type="caution">
    <text evidence="10">The sequence shown here is derived from an EMBL/GenBank/DDBJ whole genome shotgun (WGS) entry which is preliminary data.</text>
</comment>
<keyword evidence="7" id="KW-0028">Amino-acid biosynthesis</keyword>
<comment type="subunit">
    <text evidence="7">Homodimer.</text>
</comment>
<evidence type="ECO:0000256" key="1">
    <source>
        <dbReference type="ARBA" id="ARBA00004871"/>
    </source>
</evidence>
<keyword evidence="5 7" id="KW-0057">Aromatic amino acid biosynthesis</keyword>
<organism evidence="10 11">
    <name type="scientific">Asticcacaulis currens</name>
    <dbReference type="NCBI Taxonomy" id="2984210"/>
    <lineage>
        <taxon>Bacteria</taxon>
        <taxon>Pseudomonadati</taxon>
        <taxon>Pseudomonadota</taxon>
        <taxon>Alphaproteobacteria</taxon>
        <taxon>Caulobacterales</taxon>
        <taxon>Caulobacteraceae</taxon>
        <taxon>Asticcacaulis</taxon>
    </lineage>
</organism>
<evidence type="ECO:0000313" key="10">
    <source>
        <dbReference type="EMBL" id="MDC7692996.1"/>
    </source>
</evidence>
<gene>
    <name evidence="7" type="primary">aroE</name>
    <name evidence="10" type="ORF">PQU94_01735</name>
</gene>
<comment type="pathway">
    <text evidence="1 7">Metabolic intermediate biosynthesis; chorismate biosynthesis; chorismate from D-erythrose 4-phosphate and phosphoenolpyruvate: step 4/7.</text>
</comment>
<protein>
    <recommendedName>
        <fullName evidence="2 7">Shikimate dehydrogenase (NADP(+))</fullName>
        <shortName evidence="7">SDH</shortName>
        <ecNumber evidence="2 7">1.1.1.25</ecNumber>
    </recommendedName>
</protein>
<dbReference type="Pfam" id="PF08501">
    <property type="entry name" value="Shikimate_dh_N"/>
    <property type="match status" value="1"/>
</dbReference>
<reference evidence="10 11" key="1">
    <citation type="submission" date="2023-01" db="EMBL/GenBank/DDBJ databases">
        <title>Novel species of the genus Asticcacaulis isolated from rivers.</title>
        <authorList>
            <person name="Lu H."/>
        </authorList>
    </citation>
    <scope>NUCLEOTIDE SEQUENCE [LARGE SCALE GENOMIC DNA]</scope>
    <source>
        <strain evidence="10 11">DXS10W</strain>
    </source>
</reference>
<dbReference type="PANTHER" id="PTHR21089:SF1">
    <property type="entry name" value="BIFUNCTIONAL 3-DEHYDROQUINATE DEHYDRATASE_SHIKIMATE DEHYDROGENASE, CHLOROPLASTIC"/>
    <property type="match status" value="1"/>
</dbReference>
<dbReference type="InterPro" id="IPR046346">
    <property type="entry name" value="Aminoacid_DH-like_N_sf"/>
</dbReference>
<feature type="binding site" evidence="7">
    <location>
        <position position="86"/>
    </location>
    <ligand>
        <name>NADP(+)</name>
        <dbReference type="ChEBI" id="CHEBI:58349"/>
    </ligand>
</feature>
<dbReference type="InterPro" id="IPR022893">
    <property type="entry name" value="Shikimate_DH_fam"/>
</dbReference>
<feature type="binding site" evidence="7">
    <location>
        <position position="250"/>
    </location>
    <ligand>
        <name>shikimate</name>
        <dbReference type="ChEBI" id="CHEBI:36208"/>
    </ligand>
</feature>
<sequence length="281" mass="29837">MKHLPTGAAMVAGVVGQPIRQSLSPFLHTAWLRHMGLNGVYAPFSPADDHAFERLVLSCRTNGIKGLNITAPFKELALKLADTSSDLARRCGSANLLTFDEDGSVHAHSTDGHGLIQAFHLQAPECDLTSGAVTLLGAGGASRAVVAALLDKGCRDVRIVNRTVARAEEIVFAFKEGVNAYALSDIDRAFAGSVAVINAASGGPLPLFDALDSSATAMDMTYRPLKTNWLQAAEAHGLKTVDGLMMLIEQARPSFTAFYGQAPDTDFDVRALALKFLGETK</sequence>
<dbReference type="Pfam" id="PF01488">
    <property type="entry name" value="Shikimate_DH"/>
    <property type="match status" value="1"/>
</dbReference>
<dbReference type="PANTHER" id="PTHR21089">
    <property type="entry name" value="SHIKIMATE DEHYDROGENASE"/>
    <property type="match status" value="1"/>
</dbReference>
<feature type="binding site" evidence="7">
    <location>
        <begin position="161"/>
        <end position="166"/>
    </location>
    <ligand>
        <name>NADP(+)</name>
        <dbReference type="ChEBI" id="CHEBI:58349"/>
    </ligand>
</feature>
<dbReference type="CDD" id="cd01065">
    <property type="entry name" value="NAD_bind_Shikimate_DH"/>
    <property type="match status" value="1"/>
</dbReference>
<evidence type="ECO:0000256" key="7">
    <source>
        <dbReference type="HAMAP-Rule" id="MF_00222"/>
    </source>
</evidence>
<name>A0ABT5IC04_9CAUL</name>
<feature type="binding site" evidence="7">
    <location>
        <position position="243"/>
    </location>
    <ligand>
        <name>NADP(+)</name>
        <dbReference type="ChEBI" id="CHEBI:58349"/>
    </ligand>
</feature>
<dbReference type="Proteomes" id="UP001216595">
    <property type="component" value="Unassembled WGS sequence"/>
</dbReference>
<evidence type="ECO:0000256" key="6">
    <source>
        <dbReference type="ARBA" id="ARBA00049442"/>
    </source>
</evidence>
<comment type="catalytic activity">
    <reaction evidence="6 7">
        <text>shikimate + NADP(+) = 3-dehydroshikimate + NADPH + H(+)</text>
        <dbReference type="Rhea" id="RHEA:17737"/>
        <dbReference type="ChEBI" id="CHEBI:15378"/>
        <dbReference type="ChEBI" id="CHEBI:16630"/>
        <dbReference type="ChEBI" id="CHEBI:36208"/>
        <dbReference type="ChEBI" id="CHEBI:57783"/>
        <dbReference type="ChEBI" id="CHEBI:58349"/>
        <dbReference type="EC" id="1.1.1.25"/>
    </reaction>
</comment>
<proteinExistence type="inferred from homology"/>
<dbReference type="HAMAP" id="MF_00222">
    <property type="entry name" value="Shikimate_DH_AroE"/>
    <property type="match status" value="1"/>
</dbReference>
<dbReference type="InterPro" id="IPR036291">
    <property type="entry name" value="NAD(P)-bd_dom_sf"/>
</dbReference>
<dbReference type="SUPFAM" id="SSF53223">
    <property type="entry name" value="Aminoacid dehydrogenase-like, N-terminal domain"/>
    <property type="match status" value="1"/>
</dbReference>
<feature type="binding site" evidence="7">
    <location>
        <position position="220"/>
    </location>
    <ligand>
        <name>NADP(+)</name>
        <dbReference type="ChEBI" id="CHEBI:58349"/>
    </ligand>
</feature>
<evidence type="ECO:0000256" key="3">
    <source>
        <dbReference type="ARBA" id="ARBA00022857"/>
    </source>
</evidence>
<evidence type="ECO:0000256" key="5">
    <source>
        <dbReference type="ARBA" id="ARBA00023141"/>
    </source>
</evidence>
<dbReference type="Gene3D" id="3.40.50.720">
    <property type="entry name" value="NAD(P)-binding Rossmann-like Domain"/>
    <property type="match status" value="1"/>
</dbReference>
<feature type="binding site" evidence="7">
    <location>
        <begin position="22"/>
        <end position="24"/>
    </location>
    <ligand>
        <name>shikimate</name>
        <dbReference type="ChEBI" id="CHEBI:36208"/>
    </ligand>
</feature>
<feature type="binding site" evidence="7">
    <location>
        <position position="70"/>
    </location>
    <ligand>
        <name>shikimate</name>
        <dbReference type="ChEBI" id="CHEBI:36208"/>
    </ligand>
</feature>
<evidence type="ECO:0000256" key="2">
    <source>
        <dbReference type="ARBA" id="ARBA00012962"/>
    </source>
</evidence>
<evidence type="ECO:0000313" key="11">
    <source>
        <dbReference type="Proteomes" id="UP001216595"/>
    </source>
</evidence>
<dbReference type="InterPro" id="IPR013708">
    <property type="entry name" value="Shikimate_DH-bd_N"/>
</dbReference>
<comment type="similarity">
    <text evidence="7">Belongs to the shikimate dehydrogenase family.</text>
</comment>
<feature type="binding site" evidence="7">
    <location>
        <position position="222"/>
    </location>
    <ligand>
        <name>shikimate</name>
        <dbReference type="ChEBI" id="CHEBI:36208"/>
    </ligand>
</feature>
<accession>A0ABT5IC04</accession>
<keyword evidence="11" id="KW-1185">Reference proteome</keyword>
<feature type="domain" description="Shikimate dehydrogenase substrate binding N-terminal" evidence="9">
    <location>
        <begin position="14"/>
        <end position="96"/>
    </location>
</feature>